<proteinExistence type="predicted"/>
<evidence type="ECO:0000313" key="3">
    <source>
        <dbReference type="EMBL" id="SKA88263.1"/>
    </source>
</evidence>
<evidence type="ECO:0000313" key="4">
    <source>
        <dbReference type="Proteomes" id="UP000190774"/>
    </source>
</evidence>
<organism evidence="3 4">
    <name type="scientific">Prosthecobacter debontii</name>
    <dbReference type="NCBI Taxonomy" id="48467"/>
    <lineage>
        <taxon>Bacteria</taxon>
        <taxon>Pseudomonadati</taxon>
        <taxon>Verrucomicrobiota</taxon>
        <taxon>Verrucomicrobiia</taxon>
        <taxon>Verrucomicrobiales</taxon>
        <taxon>Verrucomicrobiaceae</taxon>
        <taxon>Prosthecobacter</taxon>
    </lineage>
</organism>
<dbReference type="InterPro" id="IPR029058">
    <property type="entry name" value="AB_hydrolase_fold"/>
</dbReference>
<feature type="domain" description="Acetyl xylan esterase" evidence="2">
    <location>
        <begin position="101"/>
        <end position="252"/>
    </location>
</feature>
<dbReference type="Pfam" id="PF05448">
    <property type="entry name" value="AXE1"/>
    <property type="match status" value="1"/>
</dbReference>
<dbReference type="PANTHER" id="PTHR47381">
    <property type="entry name" value="ALPHA/BETA-HYDROLASES SUPERFAMILY PROTEIN"/>
    <property type="match status" value="1"/>
</dbReference>
<dbReference type="PANTHER" id="PTHR47381:SF3">
    <property type="entry name" value="ALPHA_BETA-HYDROLASES SUPERFAMILY PROTEIN"/>
    <property type="match status" value="1"/>
</dbReference>
<reference evidence="4" key="1">
    <citation type="submission" date="2017-02" db="EMBL/GenBank/DDBJ databases">
        <authorList>
            <person name="Varghese N."/>
            <person name="Submissions S."/>
        </authorList>
    </citation>
    <scope>NUCLEOTIDE SEQUENCE [LARGE SCALE GENOMIC DNA]</scope>
    <source>
        <strain evidence="4">ATCC 700200</strain>
    </source>
</reference>
<dbReference type="STRING" id="48467.SAMN02745166_01391"/>
<dbReference type="InterPro" id="IPR008391">
    <property type="entry name" value="AXE1_dom"/>
</dbReference>
<dbReference type="SUPFAM" id="SSF53474">
    <property type="entry name" value="alpha/beta-Hydrolases"/>
    <property type="match status" value="1"/>
</dbReference>
<feature type="chain" id="PRO_5012572144" evidence="1">
    <location>
        <begin position="17"/>
        <end position="696"/>
    </location>
</feature>
<name>A0A1T4XFG9_9BACT</name>
<protein>
    <submittedName>
        <fullName evidence="3">Acetyl xylan esterase (AXE1)</fullName>
    </submittedName>
</protein>
<dbReference type="AlphaFoldDB" id="A0A1T4XFG9"/>
<evidence type="ECO:0000256" key="1">
    <source>
        <dbReference type="SAM" id="SignalP"/>
    </source>
</evidence>
<dbReference type="Proteomes" id="UP000190774">
    <property type="component" value="Unassembled WGS sequence"/>
</dbReference>
<gene>
    <name evidence="3" type="ORF">SAMN02745166_01391</name>
</gene>
<sequence>MKSLLCLLLLPLSLHAGRFPEKTPDSPGARMLDGYMRQQTAEIEEAGGLKDIQTVEDWQRKAPEYRKQLAEMLGLEPMPERTPLQATKTGELKGDGYVIEKMHFQAVPGYYVTANLYLPDKVEKPLPTILYVCGHAVVEKDGVRLGNKTGYHHHGIWFARHGYACLIIDTVQLGEIRGEHHGTYSKGRWWWMSRGYTPAGLEAWASIRALDYLETRPEVDKTRFGVTGRSGGGAYSWWVAALDERIKAAAPTAGVTTMRNHVVDGCIEGHCDCMFYVNTYRWDYDRMVALVVPRPLLICNTDKDDIFPIDGVFNIYQNVRRIYSLLGQEKNIGLQIAEGPHKDLQPLNTGAFHWFECHLKGADPMAVLDEGAKKSLQPEVLKVFTELPKDEKNTTIDQTFVAKAAPPTPPANAESWDKQRQSWMQSLTEKVFAGWPQTSTAVPLTKDNSLENEGLQMTAYDFNPDSSFRLRLHLVHRAGLRAEDLELVALNVLDQDGWQDFQKTYGSKFASLFEGPRAEQSDEAALASEKKMFQAFKWGMAYVCPRGIGPTEWIGSVKAQTQRLRRFYLLGQTLDSMRVWDVRCAIQGLKQIPGMDKTPLWLQAHRDMAVHGVYASLYEDGITRLDLHDVPTSHEQSPTYLNVLKVLDVPQAIAMAASKTRVILYSADDAAWAYPNATAKNLQWSNKQWQIRKPVN</sequence>
<accession>A0A1T4XFG9</accession>
<dbReference type="EMBL" id="FUYE01000004">
    <property type="protein sequence ID" value="SKA88263.1"/>
    <property type="molecule type" value="Genomic_DNA"/>
</dbReference>
<keyword evidence="4" id="KW-1185">Reference proteome</keyword>
<feature type="signal peptide" evidence="1">
    <location>
        <begin position="1"/>
        <end position="16"/>
    </location>
</feature>
<dbReference type="Gene3D" id="3.40.50.1820">
    <property type="entry name" value="alpha/beta hydrolase"/>
    <property type="match status" value="2"/>
</dbReference>
<dbReference type="RefSeq" id="WP_078812597.1">
    <property type="nucleotide sequence ID" value="NZ_FUYE01000004.1"/>
</dbReference>
<keyword evidence="1" id="KW-0732">Signal</keyword>
<dbReference type="OrthoDB" id="8183145at2"/>
<evidence type="ECO:0000259" key="2">
    <source>
        <dbReference type="Pfam" id="PF05448"/>
    </source>
</evidence>